<evidence type="ECO:0000259" key="1">
    <source>
        <dbReference type="Pfam" id="PF19054"/>
    </source>
</evidence>
<keyword evidence="3" id="KW-1185">Reference proteome</keyword>
<gene>
    <name evidence="2" type="ORF">NRB20_69990</name>
</gene>
<comment type="caution">
    <text evidence="2">The sequence shown here is derived from an EMBL/GenBank/DDBJ whole genome shotgun (WGS) entry which is preliminary data.</text>
</comment>
<dbReference type="EMBL" id="WEGK01000024">
    <property type="protein sequence ID" value="MQY23866.1"/>
    <property type="molecule type" value="Genomic_DNA"/>
</dbReference>
<dbReference type="SUPFAM" id="SSF47413">
    <property type="entry name" value="lambda repressor-like DNA-binding domains"/>
    <property type="match status" value="1"/>
</dbReference>
<dbReference type="Pfam" id="PF13560">
    <property type="entry name" value="HTH_31"/>
    <property type="match status" value="1"/>
</dbReference>
<dbReference type="Proteomes" id="UP000438448">
    <property type="component" value="Unassembled WGS sequence"/>
</dbReference>
<dbReference type="InterPro" id="IPR001387">
    <property type="entry name" value="Cro/C1-type_HTH"/>
</dbReference>
<proteinExistence type="predicted"/>
<accession>A0A7K0DDI3</accession>
<dbReference type="AlphaFoldDB" id="A0A7K0DDI3"/>
<evidence type="ECO:0000313" key="3">
    <source>
        <dbReference type="Proteomes" id="UP000438448"/>
    </source>
</evidence>
<protein>
    <recommendedName>
        <fullName evidence="1">DUF5753 domain-containing protein</fullName>
    </recommendedName>
</protein>
<dbReference type="OrthoDB" id="4285266at2"/>
<dbReference type="CDD" id="cd00093">
    <property type="entry name" value="HTH_XRE"/>
    <property type="match status" value="1"/>
</dbReference>
<organism evidence="2 3">
    <name type="scientific">Nocardia macrotermitis</name>
    <dbReference type="NCBI Taxonomy" id="2585198"/>
    <lineage>
        <taxon>Bacteria</taxon>
        <taxon>Bacillati</taxon>
        <taxon>Actinomycetota</taxon>
        <taxon>Actinomycetes</taxon>
        <taxon>Mycobacteriales</taxon>
        <taxon>Nocardiaceae</taxon>
        <taxon>Nocardia</taxon>
    </lineage>
</organism>
<reference evidence="2 3" key="1">
    <citation type="submission" date="2019-10" db="EMBL/GenBank/DDBJ databases">
        <title>Nocardia macrotermitis sp. nov. and Nocardia aurantia sp. nov., isolated from the gut of fungus growing-termite Macrotermes natalensis.</title>
        <authorList>
            <person name="Benndorf R."/>
            <person name="Schwitalla J."/>
            <person name="Martin K."/>
            <person name="De Beer W."/>
            <person name="Kaster A.-K."/>
            <person name="Vollmers J."/>
            <person name="Poulsen M."/>
            <person name="Beemelmanns C."/>
        </authorList>
    </citation>
    <scope>NUCLEOTIDE SEQUENCE [LARGE SCALE GENOMIC DNA]</scope>
    <source>
        <strain evidence="2 3">RB20</strain>
    </source>
</reference>
<dbReference type="InterPro" id="IPR010982">
    <property type="entry name" value="Lambda_DNA-bd_dom_sf"/>
</dbReference>
<dbReference type="RefSeq" id="WP_153415612.1">
    <property type="nucleotide sequence ID" value="NZ_WEGK01000024.1"/>
</dbReference>
<dbReference type="InterPro" id="IPR043917">
    <property type="entry name" value="DUF5753"/>
</dbReference>
<dbReference type="Pfam" id="PF19054">
    <property type="entry name" value="DUF5753"/>
    <property type="match status" value="1"/>
</dbReference>
<evidence type="ECO:0000313" key="2">
    <source>
        <dbReference type="EMBL" id="MQY23866.1"/>
    </source>
</evidence>
<sequence length="289" mass="32345">MSSNSPTVARWELAIRLRQRLELMGVKVPALCKEVGFTPAYWSHMMTGRSVPTEDKLRQVLDQLEFPADEYPDMFELRTAAKEAGRWSRFSALFGDELMRLFGLEQGAHSIRGHESALIPAMLQTPDYIRGLMTSPYGVRSTVEADQYTEARLMRQERLTGSDPLHFTAILTEALLLQHPWGARTQIAQLRHIRSLIEEHPATIDVRVAPLGSPECVALGGTVFLIDFASSRLPTVAWYDNALFGQVVDDPTQVRNLGYVFDNVLAAAPSREQSFALIEATETRLASQT</sequence>
<dbReference type="GO" id="GO:0003677">
    <property type="term" value="F:DNA binding"/>
    <property type="evidence" value="ECO:0007669"/>
    <property type="project" value="InterPro"/>
</dbReference>
<name>A0A7K0DDI3_9NOCA</name>
<feature type="domain" description="DUF5753" evidence="1">
    <location>
        <begin position="99"/>
        <end position="279"/>
    </location>
</feature>